<organism evidence="3 4">
    <name type="scientific">Sphingobium lactosutens DS20</name>
    <dbReference type="NCBI Taxonomy" id="1331060"/>
    <lineage>
        <taxon>Bacteria</taxon>
        <taxon>Pseudomonadati</taxon>
        <taxon>Pseudomonadota</taxon>
        <taxon>Alphaproteobacteria</taxon>
        <taxon>Sphingomonadales</taxon>
        <taxon>Sphingomonadaceae</taxon>
        <taxon>Sphingobium</taxon>
    </lineage>
</organism>
<sequence>MSLPDQRRFRYSPFMPDDPPDFDGFTPSDFDPPPHLMAPEDPAEYDAWLRAAVERALADPRPGIPHEQVMAQMQAIINRRKTA</sequence>
<evidence type="ECO:0000259" key="2">
    <source>
        <dbReference type="Pfam" id="PF21217"/>
    </source>
</evidence>
<evidence type="ECO:0000256" key="1">
    <source>
        <dbReference type="SAM" id="MobiDB-lite"/>
    </source>
</evidence>
<dbReference type="Proteomes" id="UP000015531">
    <property type="component" value="Unassembled WGS sequence"/>
</dbReference>
<evidence type="ECO:0000313" key="4">
    <source>
        <dbReference type="Proteomes" id="UP000015531"/>
    </source>
</evidence>
<dbReference type="Pfam" id="PF21217">
    <property type="entry name" value="PaaA2"/>
    <property type="match status" value="1"/>
</dbReference>
<accession>T0HVV0</accession>
<protein>
    <recommendedName>
        <fullName evidence="2">Stability determinant domain-containing protein</fullName>
    </recommendedName>
</protein>
<dbReference type="PATRIC" id="fig|1331060.3.peg.1697"/>
<proteinExistence type="predicted"/>
<dbReference type="RefSeq" id="WP_021225581.1">
    <property type="nucleotide sequence ID" value="NZ_ATDP01000078.1"/>
</dbReference>
<comment type="caution">
    <text evidence="3">The sequence shown here is derived from an EMBL/GenBank/DDBJ whole genome shotgun (WGS) entry which is preliminary data.</text>
</comment>
<gene>
    <name evidence="3" type="ORF">RLDS_08905</name>
</gene>
<feature type="domain" description="Stability determinant" evidence="2">
    <location>
        <begin position="42"/>
        <end position="71"/>
    </location>
</feature>
<name>T0HVV0_9SPHN</name>
<dbReference type="InterPro" id="IPR048851">
    <property type="entry name" value="PaaA2_dom"/>
</dbReference>
<evidence type="ECO:0000313" key="3">
    <source>
        <dbReference type="EMBL" id="EQB16278.1"/>
    </source>
</evidence>
<feature type="region of interest" description="Disordered" evidence="1">
    <location>
        <begin position="1"/>
        <end position="40"/>
    </location>
</feature>
<dbReference type="eggNOG" id="ENOG50333E5">
    <property type="taxonomic scope" value="Bacteria"/>
</dbReference>
<dbReference type="Gene3D" id="6.20.450.20">
    <property type="match status" value="1"/>
</dbReference>
<keyword evidence="4" id="KW-1185">Reference proteome</keyword>
<dbReference type="AlphaFoldDB" id="T0HVV0"/>
<dbReference type="EMBL" id="ATDP01000078">
    <property type="protein sequence ID" value="EQB16278.1"/>
    <property type="molecule type" value="Genomic_DNA"/>
</dbReference>
<reference evidence="3 4" key="1">
    <citation type="journal article" date="2013" name="Genome Announc.">
        <title>Draft Genome Sequence of Sphingobium lactosutens Strain DS20T, Isolated from a Hexachlorocyclohexane Dumpsite.</title>
        <authorList>
            <person name="Kumar R."/>
            <person name="Dwivedi V."/>
            <person name="Negi V."/>
            <person name="Khurana J.P."/>
            <person name="Lal R."/>
        </authorList>
    </citation>
    <scope>NUCLEOTIDE SEQUENCE [LARGE SCALE GENOMIC DNA]</scope>
    <source>
        <strain evidence="3 4">DS20</strain>
    </source>
</reference>